<reference evidence="1 2" key="1">
    <citation type="submission" date="2016-07" db="EMBL/GenBank/DDBJ databases">
        <title>Pervasive Adenine N6-methylation of Active Genes in Fungi.</title>
        <authorList>
            <consortium name="DOE Joint Genome Institute"/>
            <person name="Mondo S.J."/>
            <person name="Dannebaum R.O."/>
            <person name="Kuo R.C."/>
            <person name="Labutti K."/>
            <person name="Haridas S."/>
            <person name="Kuo A."/>
            <person name="Salamov A."/>
            <person name="Ahrendt S.R."/>
            <person name="Lipzen A."/>
            <person name="Sullivan W."/>
            <person name="Andreopoulos W.B."/>
            <person name="Clum A."/>
            <person name="Lindquist E."/>
            <person name="Daum C."/>
            <person name="Ramamoorthy G.K."/>
            <person name="Gryganskyi A."/>
            <person name="Culley D."/>
            <person name="Magnuson J.K."/>
            <person name="James T.Y."/>
            <person name="O'Malley M.A."/>
            <person name="Stajich J.E."/>
            <person name="Spatafora J.W."/>
            <person name="Visel A."/>
            <person name="Grigoriev I.V."/>
        </authorList>
    </citation>
    <scope>NUCLEOTIDE SEQUENCE [LARGE SCALE GENOMIC DNA]</scope>
    <source>
        <strain evidence="1 2">12-1054</strain>
    </source>
</reference>
<proteinExistence type="predicted"/>
<dbReference type="EMBL" id="MCFI01000004">
    <property type="protein sequence ID" value="ORY85497.1"/>
    <property type="molecule type" value="Genomic_DNA"/>
</dbReference>
<dbReference type="RefSeq" id="XP_040726979.1">
    <property type="nucleotide sequence ID" value="XM_040870984.1"/>
</dbReference>
<dbReference type="Proteomes" id="UP000193685">
    <property type="component" value="Unassembled WGS sequence"/>
</dbReference>
<accession>A0A1Y2FPH0</accession>
<organism evidence="1 2">
    <name type="scientific">Protomyces lactucae-debilis</name>
    <dbReference type="NCBI Taxonomy" id="2754530"/>
    <lineage>
        <taxon>Eukaryota</taxon>
        <taxon>Fungi</taxon>
        <taxon>Dikarya</taxon>
        <taxon>Ascomycota</taxon>
        <taxon>Taphrinomycotina</taxon>
        <taxon>Taphrinomycetes</taxon>
        <taxon>Taphrinales</taxon>
        <taxon>Protomycetaceae</taxon>
        <taxon>Protomyces</taxon>
    </lineage>
</organism>
<dbReference type="AlphaFoldDB" id="A0A1Y2FPH0"/>
<gene>
    <name evidence="1" type="ORF">BCR37DRAFT_391275</name>
</gene>
<evidence type="ECO:0000313" key="2">
    <source>
        <dbReference type="Proteomes" id="UP000193685"/>
    </source>
</evidence>
<sequence length="188" mass="21233">MSSDTAYASQEHAEAMRFSTGALDNKTHDIQMIEHADMQDYNMENDDTAADFYEEREANSSSLDLAYHASTLSTDAESLSRAIEAARDQLDIPGLVNSEPTKHDALTVLYLSEASKKLGKTNSAYFYQQQAMTIAEIIELKAKKLQRSRYGSTTPTGTLIPDTELRNTLDRWKKEAEMERQQQQKQLN</sequence>
<evidence type="ECO:0000313" key="1">
    <source>
        <dbReference type="EMBL" id="ORY85497.1"/>
    </source>
</evidence>
<keyword evidence="2" id="KW-1185">Reference proteome</keyword>
<dbReference type="GeneID" id="63787583"/>
<name>A0A1Y2FPH0_PROLT</name>
<protein>
    <submittedName>
        <fullName evidence="1">Uncharacterized protein</fullName>
    </submittedName>
</protein>
<comment type="caution">
    <text evidence="1">The sequence shown here is derived from an EMBL/GenBank/DDBJ whole genome shotgun (WGS) entry which is preliminary data.</text>
</comment>